<comment type="caution">
    <text evidence="2">The sequence shown here is derived from an EMBL/GenBank/DDBJ whole genome shotgun (WGS) entry which is preliminary data.</text>
</comment>
<dbReference type="InterPro" id="IPR011010">
    <property type="entry name" value="DNA_brk_join_enz"/>
</dbReference>
<name>A0A813M412_POLGL</name>
<evidence type="ECO:0000256" key="1">
    <source>
        <dbReference type="SAM" id="SignalP"/>
    </source>
</evidence>
<evidence type="ECO:0000313" key="3">
    <source>
        <dbReference type="Proteomes" id="UP000626109"/>
    </source>
</evidence>
<sequence>MGPLEADAPMAQLGGRIQLRGCLLLCLMIVNSLGMEATNRERTPRPHLQYAKRLQASSSQLPTSKELKTTLQTVGLEGSHSFLEVSSVLKSTVKDYQRRLMDFLIWGVNRRLHWKTEEALDELLVIFFDEKFYKGEGVNYGTRLLAALKFALPRFSRLGAGCLPRTSRALHGWTKKCPPNQRLPLPWVCLMAIVGLLTFHGQWFHAVYLLVQFRTYIRPGVCGKLLVKQLIPPAASVGSQWRQWVFNLNPSESAIPGKTGLFDEAIVWDTEPWLERWFVRLVKDRPGDAPLWPFPHSQMVEVFQKATERLGMGCLRPVLYSLRHGGASEDLLARKRSTLEVKRRGGWSSDSSLKRYGKEGKLQGELRKVSEAIRQYGAEVGDKLEEIFSLLRPHPPPVLAALAR</sequence>
<organism evidence="2 3">
    <name type="scientific">Polarella glacialis</name>
    <name type="common">Dinoflagellate</name>
    <dbReference type="NCBI Taxonomy" id="89957"/>
    <lineage>
        <taxon>Eukaryota</taxon>
        <taxon>Sar</taxon>
        <taxon>Alveolata</taxon>
        <taxon>Dinophyceae</taxon>
        <taxon>Suessiales</taxon>
        <taxon>Suessiaceae</taxon>
        <taxon>Polarella</taxon>
    </lineage>
</organism>
<dbReference type="EMBL" id="CAJNNW010037241">
    <property type="protein sequence ID" value="CAE8740276.1"/>
    <property type="molecule type" value="Genomic_DNA"/>
</dbReference>
<dbReference type="AlphaFoldDB" id="A0A813M412"/>
<dbReference type="SUPFAM" id="SSF56349">
    <property type="entry name" value="DNA breaking-rejoining enzymes"/>
    <property type="match status" value="1"/>
</dbReference>
<dbReference type="Proteomes" id="UP000626109">
    <property type="component" value="Unassembled WGS sequence"/>
</dbReference>
<accession>A0A813M412</accession>
<evidence type="ECO:0000313" key="2">
    <source>
        <dbReference type="EMBL" id="CAE8740276.1"/>
    </source>
</evidence>
<reference evidence="2" key="1">
    <citation type="submission" date="2021-02" db="EMBL/GenBank/DDBJ databases">
        <authorList>
            <person name="Dougan E. K."/>
            <person name="Rhodes N."/>
            <person name="Thang M."/>
            <person name="Chan C."/>
        </authorList>
    </citation>
    <scope>NUCLEOTIDE SEQUENCE</scope>
</reference>
<proteinExistence type="predicted"/>
<feature type="signal peptide" evidence="1">
    <location>
        <begin position="1"/>
        <end position="34"/>
    </location>
</feature>
<dbReference type="GO" id="GO:0003677">
    <property type="term" value="F:DNA binding"/>
    <property type="evidence" value="ECO:0007669"/>
    <property type="project" value="InterPro"/>
</dbReference>
<keyword evidence="1" id="KW-0732">Signal</keyword>
<protein>
    <submittedName>
        <fullName evidence="2">Uncharacterized protein</fullName>
    </submittedName>
</protein>
<feature type="chain" id="PRO_5032940636" evidence="1">
    <location>
        <begin position="35"/>
        <end position="404"/>
    </location>
</feature>
<gene>
    <name evidence="2" type="ORF">PGLA2088_LOCUS49968</name>
</gene>